<evidence type="ECO:0000256" key="4">
    <source>
        <dbReference type="ARBA" id="ARBA00022763"/>
    </source>
</evidence>
<evidence type="ECO:0000256" key="9">
    <source>
        <dbReference type="ARBA" id="ARBA00048940"/>
    </source>
</evidence>
<dbReference type="PROSITE" id="PS51728">
    <property type="entry name" value="RTT109_HAT"/>
    <property type="match status" value="1"/>
</dbReference>
<keyword evidence="5" id="KW-0007">Acetylation</keyword>
<evidence type="ECO:0000313" key="10">
    <source>
        <dbReference type="EMBL" id="CAI5755494.1"/>
    </source>
</evidence>
<dbReference type="InterPro" id="IPR051236">
    <property type="entry name" value="HAT_RTT109-like"/>
</dbReference>
<keyword evidence="4" id="KW-0227">DNA damage</keyword>
<dbReference type="InterPro" id="IPR016849">
    <property type="entry name" value="Rtt109"/>
</dbReference>
<dbReference type="AlphaFoldDB" id="A0A9W4TPU7"/>
<protein>
    <recommendedName>
        <fullName evidence="2">histone acetyltransferase</fullName>
        <ecNumber evidence="2">2.3.1.48</ecNumber>
    </recommendedName>
</protein>
<comment type="subcellular location">
    <subcellularLocation>
        <location evidence="1">Nucleus</location>
    </subcellularLocation>
</comment>
<dbReference type="Pfam" id="PF08214">
    <property type="entry name" value="HAT_KAT11"/>
    <property type="match status" value="1"/>
</dbReference>
<dbReference type="GO" id="GO:0005634">
    <property type="term" value="C:nucleus"/>
    <property type="evidence" value="ECO:0007669"/>
    <property type="project" value="UniProtKB-SubCell"/>
</dbReference>
<proteinExistence type="predicted"/>
<dbReference type="InterPro" id="IPR013178">
    <property type="entry name" value="Histone_AcTrfase_Rtt109/CBP"/>
</dbReference>
<evidence type="ECO:0000256" key="3">
    <source>
        <dbReference type="ARBA" id="ARBA00022679"/>
    </source>
</evidence>
<dbReference type="GO" id="GO:0032931">
    <property type="term" value="F:histone H3K56 acetyltransferase activity"/>
    <property type="evidence" value="ECO:0007669"/>
    <property type="project" value="TreeGrafter"/>
</dbReference>
<evidence type="ECO:0000256" key="2">
    <source>
        <dbReference type="ARBA" id="ARBA00013184"/>
    </source>
</evidence>
<evidence type="ECO:0000256" key="1">
    <source>
        <dbReference type="ARBA" id="ARBA00004123"/>
    </source>
</evidence>
<comment type="caution">
    <text evidence="10">The sequence shown here is derived from an EMBL/GenBank/DDBJ whole genome shotgun (WGS) entry which is preliminary data.</text>
</comment>
<dbReference type="EMBL" id="CANTUO010000001">
    <property type="protein sequence ID" value="CAI5755494.1"/>
    <property type="molecule type" value="Genomic_DNA"/>
</dbReference>
<keyword evidence="7" id="KW-0804">Transcription</keyword>
<dbReference type="OrthoDB" id="3361892at2759"/>
<sequence>MIDLSNLLPANQNFKLLYIQSKPTYIKSPIYANKHIDTVKIRHFFLLLQNDIIVMALEIFSYLQIGTEVTQFIFISKCDTVGLIKLNFKLSSIIEYLINYVINYNLANYKIKNKKVKKPSDPNTLDSIINKLQFNKYVPYYNEIKQEKVEEFRTLPNSQNVKICLFTRSAPQYIFPESSVNEFKHLITGQSLLRWWIKIINGVSPNFTKKLLIPGTDINSTYKFINSSWQIGHIFNDGLACYNIPIFPDDPKGRFIEHLIVGNRYSHVDVSQFYCELESRQEFRIGDCVGLIGAEKDDIKIGGEGGDGIVVSLHDYKSFMKLIKSVYYNKLINVENMSTVDIPKFFENIGIAFDYLKFKGSMEMKIEEKVIDKPVVNNLVVKRKTNDLTGMIRKKKNKKI</sequence>
<name>A0A9W4TPU7_9ASCO</name>
<keyword evidence="8" id="KW-0539">Nucleus</keyword>
<dbReference type="PANTHER" id="PTHR31571">
    <property type="entry name" value="ALTERED INHERITANCE OF MITOCHONDRIA PROTEIN 6"/>
    <property type="match status" value="1"/>
</dbReference>
<dbReference type="SMART" id="SM01250">
    <property type="entry name" value="KAT11"/>
    <property type="match status" value="1"/>
</dbReference>
<dbReference type="GO" id="GO:0006355">
    <property type="term" value="P:regulation of DNA-templated transcription"/>
    <property type="evidence" value="ECO:0007669"/>
    <property type="project" value="InterPro"/>
</dbReference>
<evidence type="ECO:0000256" key="7">
    <source>
        <dbReference type="ARBA" id="ARBA00023163"/>
    </source>
</evidence>
<organism evidence="10 11">
    <name type="scientific">Candida verbasci</name>
    <dbReference type="NCBI Taxonomy" id="1227364"/>
    <lineage>
        <taxon>Eukaryota</taxon>
        <taxon>Fungi</taxon>
        <taxon>Dikarya</taxon>
        <taxon>Ascomycota</taxon>
        <taxon>Saccharomycotina</taxon>
        <taxon>Pichiomycetes</taxon>
        <taxon>Debaryomycetaceae</taxon>
        <taxon>Candida/Lodderomyces clade</taxon>
        <taxon>Candida</taxon>
    </lineage>
</organism>
<keyword evidence="3" id="KW-0808">Transferase</keyword>
<gene>
    <name evidence="10" type="ORF">CANVERA_P0010</name>
</gene>
<evidence type="ECO:0000256" key="8">
    <source>
        <dbReference type="ARBA" id="ARBA00023242"/>
    </source>
</evidence>
<comment type="catalytic activity">
    <reaction evidence="9">
        <text>L-lysyl-[histone] + acetyl-CoA = N(6)-acetyl-L-lysyl-[histone] + CoA + H(+)</text>
        <dbReference type="Rhea" id="RHEA:21992"/>
        <dbReference type="Rhea" id="RHEA-COMP:9845"/>
        <dbReference type="Rhea" id="RHEA-COMP:11338"/>
        <dbReference type="ChEBI" id="CHEBI:15378"/>
        <dbReference type="ChEBI" id="CHEBI:29969"/>
        <dbReference type="ChEBI" id="CHEBI:57287"/>
        <dbReference type="ChEBI" id="CHEBI:57288"/>
        <dbReference type="ChEBI" id="CHEBI:61930"/>
        <dbReference type="EC" id="2.3.1.48"/>
    </reaction>
    <physiologicalReaction direction="left-to-right" evidence="9">
        <dbReference type="Rhea" id="RHEA:21993"/>
    </physiologicalReaction>
</comment>
<reference evidence="10" key="1">
    <citation type="submission" date="2022-12" db="EMBL/GenBank/DDBJ databases">
        <authorList>
            <person name="Brejova B."/>
        </authorList>
    </citation>
    <scope>NUCLEOTIDE SEQUENCE</scope>
</reference>
<evidence type="ECO:0000256" key="6">
    <source>
        <dbReference type="ARBA" id="ARBA00023015"/>
    </source>
</evidence>
<evidence type="ECO:0000313" key="11">
    <source>
        <dbReference type="Proteomes" id="UP001152885"/>
    </source>
</evidence>
<accession>A0A9W4TPU7</accession>
<keyword evidence="6" id="KW-0805">Transcription regulation</keyword>
<dbReference type="Proteomes" id="UP001152885">
    <property type="component" value="Unassembled WGS sequence"/>
</dbReference>
<dbReference type="PANTHER" id="PTHR31571:SF2">
    <property type="entry name" value="HISTONE ACETYLTRANSFERASE RTT109"/>
    <property type="match status" value="1"/>
</dbReference>
<evidence type="ECO:0000256" key="5">
    <source>
        <dbReference type="ARBA" id="ARBA00022990"/>
    </source>
</evidence>
<dbReference type="GO" id="GO:0006974">
    <property type="term" value="P:DNA damage response"/>
    <property type="evidence" value="ECO:0007669"/>
    <property type="project" value="UniProtKB-KW"/>
</dbReference>
<keyword evidence="11" id="KW-1185">Reference proteome</keyword>
<dbReference type="EC" id="2.3.1.48" evidence="2"/>